<proteinExistence type="predicted"/>
<feature type="signal peptide" evidence="1">
    <location>
        <begin position="1"/>
        <end position="23"/>
    </location>
</feature>
<keyword evidence="1" id="KW-0732">Signal</keyword>
<dbReference type="InterPro" id="IPR029058">
    <property type="entry name" value="AB_hydrolase_fold"/>
</dbReference>
<evidence type="ECO:0000313" key="4">
    <source>
        <dbReference type="Proteomes" id="UP000199550"/>
    </source>
</evidence>
<dbReference type="PANTHER" id="PTHR37946:SF1">
    <property type="entry name" value="SLL1969 PROTEIN"/>
    <property type="match status" value="1"/>
</dbReference>
<dbReference type="RefSeq" id="WP_090190444.1">
    <property type="nucleotide sequence ID" value="NZ_FOTF01000016.1"/>
</dbReference>
<dbReference type="Pfam" id="PF00561">
    <property type="entry name" value="Abhydrolase_1"/>
    <property type="match status" value="1"/>
</dbReference>
<organism evidence="3 4">
    <name type="scientific">Loktanella salsilacus</name>
    <dbReference type="NCBI Taxonomy" id="195913"/>
    <lineage>
        <taxon>Bacteria</taxon>
        <taxon>Pseudomonadati</taxon>
        <taxon>Pseudomonadota</taxon>
        <taxon>Alphaproteobacteria</taxon>
        <taxon>Rhodobacterales</taxon>
        <taxon>Roseobacteraceae</taxon>
        <taxon>Loktanella</taxon>
    </lineage>
</organism>
<dbReference type="GO" id="GO:0016787">
    <property type="term" value="F:hydrolase activity"/>
    <property type="evidence" value="ECO:0007669"/>
    <property type="project" value="UniProtKB-KW"/>
</dbReference>
<dbReference type="STRING" id="195913.SAMN04488004_1166"/>
<dbReference type="SUPFAM" id="SSF53474">
    <property type="entry name" value="alpha/beta-Hydrolases"/>
    <property type="match status" value="1"/>
</dbReference>
<dbReference type="Proteomes" id="UP000199550">
    <property type="component" value="Unassembled WGS sequence"/>
</dbReference>
<dbReference type="PROSITE" id="PS51257">
    <property type="entry name" value="PROKAR_LIPOPROTEIN"/>
    <property type="match status" value="1"/>
</dbReference>
<accession>A0A1I4H606</accession>
<evidence type="ECO:0000256" key="1">
    <source>
        <dbReference type="SAM" id="SignalP"/>
    </source>
</evidence>
<name>A0A1I4H606_9RHOB</name>
<dbReference type="EMBL" id="FOTF01000016">
    <property type="protein sequence ID" value="SFL37190.1"/>
    <property type="molecule type" value="Genomic_DNA"/>
</dbReference>
<reference evidence="4" key="1">
    <citation type="submission" date="2016-10" db="EMBL/GenBank/DDBJ databases">
        <authorList>
            <person name="Varghese N."/>
            <person name="Submissions S."/>
        </authorList>
    </citation>
    <scope>NUCLEOTIDE SEQUENCE [LARGE SCALE GENOMIC DNA]</scope>
    <source>
        <strain evidence="4">DSM 16199</strain>
    </source>
</reference>
<dbReference type="PANTHER" id="PTHR37946">
    <property type="entry name" value="SLL1969 PROTEIN"/>
    <property type="match status" value="1"/>
</dbReference>
<evidence type="ECO:0000259" key="2">
    <source>
        <dbReference type="Pfam" id="PF00561"/>
    </source>
</evidence>
<protein>
    <submittedName>
        <fullName evidence="3">Alpha/beta hydrolase fold</fullName>
    </submittedName>
</protein>
<feature type="chain" id="PRO_5011436062" evidence="1">
    <location>
        <begin position="24"/>
        <end position="248"/>
    </location>
</feature>
<feature type="domain" description="AB hydrolase-1" evidence="2">
    <location>
        <begin position="29"/>
        <end position="139"/>
    </location>
</feature>
<sequence>MKYITLMMLVLLTACARGGPVVAQSRECVVLLHGLARSEISLTPMQLYLEGKGYFVVNRGYPSTEDPIQKLVAENVGQDIAACGDRRVNVVTHSMGGILIRAYLANHHPENWGRVVMLAPPNEGSDLVDVFGTWEPFKWINGPAGLQLGTDPDSFPNELPGAEGYELGIIAGSRSLNPVYSAVIDGGDDGKVSVESTQLAGMQDHIVLPVTHTFMMNNPLVMAQVLAFLQSGSFDRGLSLTGVIFGEE</sequence>
<dbReference type="InterPro" id="IPR000073">
    <property type="entry name" value="AB_hydrolase_1"/>
</dbReference>
<dbReference type="Gene3D" id="3.40.50.1820">
    <property type="entry name" value="alpha/beta hydrolase"/>
    <property type="match status" value="1"/>
</dbReference>
<dbReference type="OrthoDB" id="556502at2"/>
<keyword evidence="4" id="KW-1185">Reference proteome</keyword>
<dbReference type="AlphaFoldDB" id="A0A1I4H606"/>
<evidence type="ECO:0000313" key="3">
    <source>
        <dbReference type="EMBL" id="SFL37190.1"/>
    </source>
</evidence>
<keyword evidence="3" id="KW-0378">Hydrolase</keyword>
<gene>
    <name evidence="3" type="ORF">SAMN04488004_1166</name>
</gene>